<feature type="domain" description="Heparan-alpha-glucosaminide N-acetyltransferase catalytic" evidence="2">
    <location>
        <begin position="12"/>
        <end position="197"/>
    </location>
</feature>
<feature type="transmembrane region" description="Helical" evidence="1">
    <location>
        <begin position="55"/>
        <end position="76"/>
    </location>
</feature>
<reference evidence="4" key="1">
    <citation type="submission" date="2019-09" db="EMBL/GenBank/DDBJ databases">
        <title>Mumia zhuanghuii sp. nov. isolated from the intestinal contents of plateau pika (Ochotona curzoniae) in the Qinghai-Tibet plateau of China.</title>
        <authorList>
            <person name="Tian Z."/>
        </authorList>
    </citation>
    <scope>NUCLEOTIDE SEQUENCE [LARGE SCALE GENOMIC DNA]</scope>
    <source>
        <strain evidence="4">DSM 25564</strain>
    </source>
</reference>
<feature type="transmembrane region" description="Helical" evidence="1">
    <location>
        <begin position="88"/>
        <end position="107"/>
    </location>
</feature>
<keyword evidence="1" id="KW-1133">Transmembrane helix</keyword>
<feature type="transmembrane region" description="Helical" evidence="1">
    <location>
        <begin position="314"/>
        <end position="332"/>
    </location>
</feature>
<dbReference type="EMBL" id="VYRZ01000002">
    <property type="protein sequence ID" value="KAA9087401.1"/>
    <property type="molecule type" value="Genomic_DNA"/>
</dbReference>
<dbReference type="Proteomes" id="UP000327039">
    <property type="component" value="Unassembled WGS sequence"/>
</dbReference>
<accession>A0A5J5ITN8</accession>
<feature type="transmembrane region" description="Helical" evidence="1">
    <location>
        <begin position="113"/>
        <end position="129"/>
    </location>
</feature>
<evidence type="ECO:0000256" key="1">
    <source>
        <dbReference type="SAM" id="Phobius"/>
    </source>
</evidence>
<proteinExistence type="predicted"/>
<keyword evidence="1" id="KW-0472">Membrane</keyword>
<dbReference type="InterPro" id="IPR012429">
    <property type="entry name" value="HGSNAT_cat"/>
</dbReference>
<dbReference type="AlphaFoldDB" id="A0A5J5ITN8"/>
<keyword evidence="4" id="KW-1185">Reference proteome</keyword>
<name>A0A5J5ITN8_9MICO</name>
<dbReference type="OrthoDB" id="4966979at2"/>
<feature type="transmembrane region" description="Helical" evidence="1">
    <location>
        <begin position="21"/>
        <end position="40"/>
    </location>
</feature>
<feature type="transmembrane region" description="Helical" evidence="1">
    <location>
        <begin position="134"/>
        <end position="152"/>
    </location>
</feature>
<feature type="transmembrane region" description="Helical" evidence="1">
    <location>
        <begin position="273"/>
        <end position="294"/>
    </location>
</feature>
<protein>
    <submittedName>
        <fullName evidence="3">DUF1624 domain-containing protein</fullName>
    </submittedName>
</protein>
<dbReference type="Pfam" id="PF07786">
    <property type="entry name" value="HGSNAT_cat"/>
    <property type="match status" value="1"/>
</dbReference>
<organism evidence="3 4">
    <name type="scientific">Microbacterium radiodurans</name>
    <dbReference type="NCBI Taxonomy" id="661398"/>
    <lineage>
        <taxon>Bacteria</taxon>
        <taxon>Bacillati</taxon>
        <taxon>Actinomycetota</taxon>
        <taxon>Actinomycetes</taxon>
        <taxon>Micrococcales</taxon>
        <taxon>Microbacteriaceae</taxon>
        <taxon>Microbacterium</taxon>
    </lineage>
</organism>
<comment type="caution">
    <text evidence="3">The sequence shown here is derived from an EMBL/GenBank/DDBJ whole genome shotgun (WGS) entry which is preliminary data.</text>
</comment>
<sequence length="371" mass="38955">MLRRRPLLSPTRIDGIDLARGLAVVGMLAAHLLVIPDLVWTDPSTYGGVVHGRSSILFATLAGVSIGLISGGPVPLSGPRLATSRLRLLVRAGAIWIVGVILLLLAVPVYMILPAYAILFVLAAAFLPLRARTLLVVAGAVGVVAPFPQAAIDALPFWSTPEGVDLSNTFGWHYPFLTWIAFVLAGMGVARLDLRRTATAGAVAVAGAVLAMAGTAMDLVWGELEVFGQTPFTGEAHSSGLFEVIGSGGFALLVIGLCVIVCRTPLTWVALPVRAVGSMPLTAYAGHIVVWAITRPAPEPGTFELDVYRDLSPFWPMTLGIIVFCTVWALLVGRGPLEAGIDALARLVVRGGGEAASVDRGATFGTDKLER</sequence>
<feature type="transmembrane region" description="Helical" evidence="1">
    <location>
        <begin position="202"/>
        <end position="221"/>
    </location>
</feature>
<keyword evidence="1" id="KW-0812">Transmembrane</keyword>
<feature type="transmembrane region" description="Helical" evidence="1">
    <location>
        <begin position="241"/>
        <end position="261"/>
    </location>
</feature>
<evidence type="ECO:0000313" key="3">
    <source>
        <dbReference type="EMBL" id="KAA9087401.1"/>
    </source>
</evidence>
<evidence type="ECO:0000259" key="2">
    <source>
        <dbReference type="Pfam" id="PF07786"/>
    </source>
</evidence>
<evidence type="ECO:0000313" key="4">
    <source>
        <dbReference type="Proteomes" id="UP000327039"/>
    </source>
</evidence>
<gene>
    <name evidence="3" type="ORF">F6B42_09805</name>
</gene>
<feature type="transmembrane region" description="Helical" evidence="1">
    <location>
        <begin position="172"/>
        <end position="190"/>
    </location>
</feature>